<dbReference type="EMBL" id="JAAZQD010000003">
    <property type="protein sequence ID" value="NKZ39245.1"/>
    <property type="molecule type" value="Genomic_DNA"/>
</dbReference>
<evidence type="ECO:0000313" key="9">
    <source>
        <dbReference type="Proteomes" id="UP000541636"/>
    </source>
</evidence>
<evidence type="ECO:0000256" key="6">
    <source>
        <dbReference type="ARBA" id="ARBA00023136"/>
    </source>
</evidence>
<dbReference type="GO" id="GO:0005886">
    <property type="term" value="C:plasma membrane"/>
    <property type="evidence" value="ECO:0007669"/>
    <property type="project" value="TreeGrafter"/>
</dbReference>
<evidence type="ECO:0000256" key="1">
    <source>
        <dbReference type="ARBA" id="ARBA00004141"/>
    </source>
</evidence>
<dbReference type="NCBIfam" id="TIGR00797">
    <property type="entry name" value="matE"/>
    <property type="match status" value="1"/>
</dbReference>
<evidence type="ECO:0000256" key="4">
    <source>
        <dbReference type="ARBA" id="ARBA00022692"/>
    </source>
</evidence>
<keyword evidence="9" id="KW-1185">Reference proteome</keyword>
<keyword evidence="6 7" id="KW-0472">Membrane</keyword>
<evidence type="ECO:0000256" key="7">
    <source>
        <dbReference type="SAM" id="Phobius"/>
    </source>
</evidence>
<reference evidence="8 9" key="1">
    <citation type="journal article" date="2017" name="Int. J. Syst. Evol. Microbiol.">
        <title>Oleiagrimonas citrea sp. nov., a marine bacterium isolated from tidal flat sediment and emended description of the genus Oleiagrimonas Fang et al. 2015 and Oleiagrimonas soli.</title>
        <authorList>
            <person name="Yang S.H."/>
            <person name="Seo H.S."/>
            <person name="Seong C.N."/>
            <person name="Kwon K.K."/>
        </authorList>
    </citation>
    <scope>NUCLEOTIDE SEQUENCE [LARGE SCALE GENOMIC DNA]</scope>
    <source>
        <strain evidence="8 9">MEBiC09124</strain>
    </source>
</reference>
<dbReference type="InterPro" id="IPR002528">
    <property type="entry name" value="MATE_fam"/>
</dbReference>
<name>A0A846ZLP0_9GAMM</name>
<dbReference type="GO" id="GO:0042910">
    <property type="term" value="F:xenobiotic transmembrane transporter activity"/>
    <property type="evidence" value="ECO:0007669"/>
    <property type="project" value="InterPro"/>
</dbReference>
<comment type="similarity">
    <text evidence="2">Belongs to the multi antimicrobial extrusion (MATE) (TC 2.A.66.1) family.</text>
</comment>
<comment type="subcellular location">
    <subcellularLocation>
        <location evidence="1">Membrane</location>
        <topology evidence="1">Multi-pass membrane protein</topology>
    </subcellularLocation>
</comment>
<dbReference type="AlphaFoldDB" id="A0A846ZLP0"/>
<proteinExistence type="inferred from homology"/>
<accession>A0A846ZLP0</accession>
<keyword evidence="5 7" id="KW-1133">Transmembrane helix</keyword>
<comment type="caution">
    <text evidence="8">The sequence shown here is derived from an EMBL/GenBank/DDBJ whole genome shotgun (WGS) entry which is preliminary data.</text>
</comment>
<gene>
    <name evidence="8" type="ORF">HF690_09830</name>
</gene>
<protein>
    <submittedName>
        <fullName evidence="8">MATE family efflux transporter</fullName>
    </submittedName>
</protein>
<feature type="transmembrane region" description="Helical" evidence="7">
    <location>
        <begin position="416"/>
        <end position="434"/>
    </location>
</feature>
<feature type="transmembrane region" description="Helical" evidence="7">
    <location>
        <begin position="317"/>
        <end position="339"/>
    </location>
</feature>
<dbReference type="PANTHER" id="PTHR43298">
    <property type="entry name" value="MULTIDRUG RESISTANCE PROTEIN NORM-RELATED"/>
    <property type="match status" value="1"/>
</dbReference>
<feature type="transmembrane region" description="Helical" evidence="7">
    <location>
        <begin position="392"/>
        <end position="410"/>
    </location>
</feature>
<feature type="transmembrane region" description="Helical" evidence="7">
    <location>
        <begin position="166"/>
        <end position="185"/>
    </location>
</feature>
<dbReference type="Proteomes" id="UP000541636">
    <property type="component" value="Unassembled WGS sequence"/>
</dbReference>
<evidence type="ECO:0000256" key="3">
    <source>
        <dbReference type="ARBA" id="ARBA00022448"/>
    </source>
</evidence>
<dbReference type="CDD" id="cd13136">
    <property type="entry name" value="MATE_DinF_like"/>
    <property type="match status" value="1"/>
</dbReference>
<organism evidence="8 9">
    <name type="scientific">Oleiagrimonas citrea</name>
    <dbReference type="NCBI Taxonomy" id="1665687"/>
    <lineage>
        <taxon>Bacteria</taxon>
        <taxon>Pseudomonadati</taxon>
        <taxon>Pseudomonadota</taxon>
        <taxon>Gammaproteobacteria</taxon>
        <taxon>Lysobacterales</taxon>
        <taxon>Rhodanobacteraceae</taxon>
        <taxon>Oleiagrimonas</taxon>
    </lineage>
</organism>
<dbReference type="InterPro" id="IPR050222">
    <property type="entry name" value="MATE_MdtK"/>
</dbReference>
<dbReference type="RefSeq" id="WP_168609289.1">
    <property type="nucleotide sequence ID" value="NZ_JAAZQD010000003.1"/>
</dbReference>
<feature type="transmembrane region" description="Helical" evidence="7">
    <location>
        <begin position="48"/>
        <end position="73"/>
    </location>
</feature>
<feature type="transmembrane region" description="Helical" evidence="7">
    <location>
        <begin position="94"/>
        <end position="117"/>
    </location>
</feature>
<feature type="transmembrane region" description="Helical" evidence="7">
    <location>
        <begin position="359"/>
        <end position="380"/>
    </location>
</feature>
<sequence length="451" mass="48137">MTNLRADWAHRPTHRRVWALAAPMIVSNVTVPLVTLTDSTVAGHLSHASQLAAVAVGGAIYQLPVFLCGFLRMGTVGFSAQASGREDGDDLRRILLQTLLLSLALSSLLLLAAAPLLSPVLRLMDPSADLRGLGAAYLHVRLAGLPAALASYALAGWFLGAQNARVTVQILIVTNLVNIGLNLLFVLGFGWGVRGIALASVIGEWSGCLLGLTRIAGQLRRFPGHLHLDELRRWVCWRPLLGVNRDILLRSIALEGVFFAMTTLGARLGGSVVAANALLLNGLMLTAFALDGLANAVESVTGHAIGARQRDTLRRALVVAGGWSLIGSLLFVAVFALGGHLFVDLQTDITAVREIAYTYLPYLAVLPLIAFPGYLLDGLFVGATRATEMRNAMLVAALVFLAAATLLHPLGNHGLWIAFLAFMLVRGGVMAWVARRIARTADGWLTRPVRA</sequence>
<dbReference type="InterPro" id="IPR044644">
    <property type="entry name" value="DinF-like"/>
</dbReference>
<dbReference type="Pfam" id="PF01554">
    <property type="entry name" value="MatE"/>
    <property type="match status" value="2"/>
</dbReference>
<dbReference type="PANTHER" id="PTHR43298:SF2">
    <property type="entry name" value="FMN_FAD EXPORTER YEEO-RELATED"/>
    <property type="match status" value="1"/>
</dbReference>
<evidence type="ECO:0000256" key="2">
    <source>
        <dbReference type="ARBA" id="ARBA00010199"/>
    </source>
</evidence>
<keyword evidence="3" id="KW-0813">Transport</keyword>
<feature type="transmembrane region" description="Helical" evidence="7">
    <location>
        <begin position="17"/>
        <end position="36"/>
    </location>
</feature>
<evidence type="ECO:0000313" key="8">
    <source>
        <dbReference type="EMBL" id="NKZ39245.1"/>
    </source>
</evidence>
<evidence type="ECO:0000256" key="5">
    <source>
        <dbReference type="ARBA" id="ARBA00022989"/>
    </source>
</evidence>
<dbReference type="GO" id="GO:0015297">
    <property type="term" value="F:antiporter activity"/>
    <property type="evidence" value="ECO:0007669"/>
    <property type="project" value="InterPro"/>
</dbReference>
<keyword evidence="4 7" id="KW-0812">Transmembrane</keyword>
<feature type="transmembrane region" description="Helical" evidence="7">
    <location>
        <begin position="137"/>
        <end position="159"/>
    </location>
</feature>